<dbReference type="InterPro" id="IPR017938">
    <property type="entry name" value="Riboflavin_synthase-like_b-brl"/>
</dbReference>
<evidence type="ECO:0000259" key="23">
    <source>
        <dbReference type="PROSITE" id="PS51384"/>
    </source>
</evidence>
<evidence type="ECO:0000256" key="21">
    <source>
        <dbReference type="RuleBase" id="RU000356"/>
    </source>
</evidence>
<evidence type="ECO:0000256" key="1">
    <source>
        <dbReference type="ARBA" id="ARBA00001970"/>
    </source>
</evidence>
<evidence type="ECO:0000256" key="9">
    <source>
        <dbReference type="ARBA" id="ARBA00022630"/>
    </source>
</evidence>
<dbReference type="PRINTS" id="PR00371">
    <property type="entry name" value="FPNCR"/>
</dbReference>
<dbReference type="SUPFAM" id="SSF63380">
    <property type="entry name" value="Riboflavin synthase domain-like"/>
    <property type="match status" value="1"/>
</dbReference>
<dbReference type="GO" id="GO:0071500">
    <property type="term" value="P:cellular response to nitrosative stress"/>
    <property type="evidence" value="ECO:0007669"/>
    <property type="project" value="TreeGrafter"/>
</dbReference>
<keyword evidence="9" id="KW-0285">Flavoprotein</keyword>
<dbReference type="Proteomes" id="UP000240572">
    <property type="component" value="Unassembled WGS sequence"/>
</dbReference>
<dbReference type="EC" id="1.14.12.17" evidence="5"/>
<dbReference type="PROSITE" id="PS51384">
    <property type="entry name" value="FAD_FR"/>
    <property type="match status" value="1"/>
</dbReference>
<dbReference type="InterPro" id="IPR012292">
    <property type="entry name" value="Globin/Proto"/>
</dbReference>
<evidence type="ECO:0000313" key="25">
    <source>
        <dbReference type="Proteomes" id="UP000240572"/>
    </source>
</evidence>
<dbReference type="GO" id="GO:0008941">
    <property type="term" value="F:nitric oxide dioxygenase NAD(P)H activity"/>
    <property type="evidence" value="ECO:0007669"/>
    <property type="project" value="UniProtKB-EC"/>
</dbReference>
<comment type="catalytic activity">
    <reaction evidence="20">
        <text>2 nitric oxide + NADPH + 2 O2 = 2 nitrate + NADP(+) + H(+)</text>
        <dbReference type="Rhea" id="RHEA:19465"/>
        <dbReference type="ChEBI" id="CHEBI:15378"/>
        <dbReference type="ChEBI" id="CHEBI:15379"/>
        <dbReference type="ChEBI" id="CHEBI:16480"/>
        <dbReference type="ChEBI" id="CHEBI:17632"/>
        <dbReference type="ChEBI" id="CHEBI:57783"/>
        <dbReference type="ChEBI" id="CHEBI:58349"/>
        <dbReference type="EC" id="1.14.12.17"/>
    </reaction>
</comment>
<dbReference type="InterPro" id="IPR039261">
    <property type="entry name" value="FNR_nucleotide-bd"/>
</dbReference>
<comment type="similarity">
    <text evidence="3">In the C-terminal section; belongs to the flavoprotein pyridine nucleotide cytochrome reductase family.</text>
</comment>
<evidence type="ECO:0000259" key="22">
    <source>
        <dbReference type="PROSITE" id="PS01033"/>
    </source>
</evidence>
<dbReference type="FunFam" id="1.10.490.10:FF:000003">
    <property type="entry name" value="Flavohemoprotein"/>
    <property type="match status" value="1"/>
</dbReference>
<dbReference type="GO" id="GO:0020037">
    <property type="term" value="F:heme binding"/>
    <property type="evidence" value="ECO:0007669"/>
    <property type="project" value="InterPro"/>
</dbReference>
<dbReference type="InterPro" id="IPR008333">
    <property type="entry name" value="Cbr1-like_FAD-bd_dom"/>
</dbReference>
<keyword evidence="14" id="KW-0408">Iron</keyword>
<dbReference type="InterPro" id="IPR001709">
    <property type="entry name" value="Flavoprot_Pyr_Nucl_cyt_Rdtase"/>
</dbReference>
<keyword evidence="8 21" id="KW-0561">Oxygen transport</keyword>
<keyword evidence="25" id="KW-1185">Reference proteome</keyword>
<dbReference type="SUPFAM" id="SSF52343">
    <property type="entry name" value="Ferredoxin reductase-like, C-terminal NADP-linked domain"/>
    <property type="match status" value="1"/>
</dbReference>
<evidence type="ECO:0000256" key="6">
    <source>
        <dbReference type="ARBA" id="ARBA00014637"/>
    </source>
</evidence>
<evidence type="ECO:0000256" key="2">
    <source>
        <dbReference type="ARBA" id="ARBA00001974"/>
    </source>
</evidence>
<keyword evidence="15" id="KW-0520">NAD</keyword>
<keyword evidence="11" id="KW-0274">FAD</keyword>
<name>A0A2P8DDF0_9BACT</name>
<protein>
    <recommendedName>
        <fullName evidence="6">Flavohemoprotein</fullName>
        <ecNumber evidence="5">1.14.12.17</ecNumber>
    </recommendedName>
    <alternativeName>
        <fullName evidence="17">Flavohemoglobin</fullName>
    </alternativeName>
    <alternativeName>
        <fullName evidence="16">Hemoglobin-like protein</fullName>
    </alternativeName>
    <alternativeName>
        <fullName evidence="18">Nitric oxide dioxygenase</fullName>
    </alternativeName>
</protein>
<proteinExistence type="inferred from homology"/>
<evidence type="ECO:0000256" key="19">
    <source>
        <dbReference type="ARBA" id="ARBA00048649"/>
    </source>
</evidence>
<dbReference type="PANTHER" id="PTHR43396">
    <property type="entry name" value="FLAVOHEMOPROTEIN"/>
    <property type="match status" value="1"/>
</dbReference>
<dbReference type="GO" id="GO:0019825">
    <property type="term" value="F:oxygen binding"/>
    <property type="evidence" value="ECO:0007669"/>
    <property type="project" value="InterPro"/>
</dbReference>
<evidence type="ECO:0000256" key="12">
    <source>
        <dbReference type="ARBA" id="ARBA00022857"/>
    </source>
</evidence>
<keyword evidence="7 21" id="KW-0349">Heme</keyword>
<comment type="caution">
    <text evidence="24">The sequence shown here is derived from an EMBL/GenBank/DDBJ whole genome shotgun (WGS) entry which is preliminary data.</text>
</comment>
<reference evidence="24 25" key="1">
    <citation type="submission" date="2018-03" db="EMBL/GenBank/DDBJ databases">
        <title>Genomic Encyclopedia of Type Strains, Phase III (KMG-III): the genomes of soil and plant-associated and newly described type strains.</title>
        <authorList>
            <person name="Whitman W."/>
        </authorList>
    </citation>
    <scope>NUCLEOTIDE SEQUENCE [LARGE SCALE GENOMIC DNA]</scope>
    <source>
        <strain evidence="24 25">CGMCC 1.12700</strain>
    </source>
</reference>
<evidence type="ECO:0000256" key="13">
    <source>
        <dbReference type="ARBA" id="ARBA00023002"/>
    </source>
</evidence>
<dbReference type="PANTHER" id="PTHR43396:SF3">
    <property type="entry name" value="FLAVOHEMOPROTEIN"/>
    <property type="match status" value="1"/>
</dbReference>
<evidence type="ECO:0000256" key="8">
    <source>
        <dbReference type="ARBA" id="ARBA00022621"/>
    </source>
</evidence>
<keyword evidence="24" id="KW-0223">Dioxygenase</keyword>
<dbReference type="CDD" id="cd06184">
    <property type="entry name" value="flavohem_like_fad_nad_binding"/>
    <property type="match status" value="1"/>
</dbReference>
<evidence type="ECO:0000256" key="15">
    <source>
        <dbReference type="ARBA" id="ARBA00023027"/>
    </source>
</evidence>
<keyword evidence="21" id="KW-0813">Transport</keyword>
<dbReference type="InterPro" id="IPR000971">
    <property type="entry name" value="Globin"/>
</dbReference>
<accession>A0A2P8DDF0</accession>
<dbReference type="NCBIfam" id="NF009805">
    <property type="entry name" value="PRK13289.1"/>
    <property type="match status" value="1"/>
</dbReference>
<evidence type="ECO:0000256" key="10">
    <source>
        <dbReference type="ARBA" id="ARBA00022723"/>
    </source>
</evidence>
<dbReference type="FunFam" id="2.40.30.10:FF:000034">
    <property type="entry name" value="Flavohemoprotein"/>
    <property type="match status" value="1"/>
</dbReference>
<evidence type="ECO:0000256" key="18">
    <source>
        <dbReference type="ARBA" id="ARBA00033187"/>
    </source>
</evidence>
<evidence type="ECO:0000256" key="16">
    <source>
        <dbReference type="ARBA" id="ARBA00030024"/>
    </source>
</evidence>
<dbReference type="Pfam" id="PF00175">
    <property type="entry name" value="NAD_binding_1"/>
    <property type="match status" value="1"/>
</dbReference>
<gene>
    <name evidence="24" type="ORF">B0I18_1011402</name>
</gene>
<evidence type="ECO:0000256" key="20">
    <source>
        <dbReference type="ARBA" id="ARBA00049433"/>
    </source>
</evidence>
<dbReference type="RefSeq" id="WP_106521900.1">
    <property type="nucleotide sequence ID" value="NZ_PYGD01000001.1"/>
</dbReference>
<evidence type="ECO:0000256" key="14">
    <source>
        <dbReference type="ARBA" id="ARBA00023004"/>
    </source>
</evidence>
<dbReference type="PRINTS" id="PR00410">
    <property type="entry name" value="PHEHYDRXLASE"/>
</dbReference>
<dbReference type="Gene3D" id="3.40.50.80">
    <property type="entry name" value="Nucleotide-binding domain of ferredoxin-NADP reductase (FNR) module"/>
    <property type="match status" value="1"/>
</dbReference>
<feature type="domain" description="FAD-binding FR-type" evidence="23">
    <location>
        <begin position="151"/>
        <end position="261"/>
    </location>
</feature>
<dbReference type="InterPro" id="IPR001433">
    <property type="entry name" value="OxRdtase_FAD/NAD-bd"/>
</dbReference>
<evidence type="ECO:0000256" key="17">
    <source>
        <dbReference type="ARBA" id="ARBA00030929"/>
    </source>
</evidence>
<evidence type="ECO:0000313" key="24">
    <source>
        <dbReference type="EMBL" id="PSK95236.1"/>
    </source>
</evidence>
<dbReference type="GO" id="GO:0071949">
    <property type="term" value="F:FAD binding"/>
    <property type="evidence" value="ECO:0007669"/>
    <property type="project" value="TreeGrafter"/>
</dbReference>
<dbReference type="Gene3D" id="1.10.490.10">
    <property type="entry name" value="Globins"/>
    <property type="match status" value="1"/>
</dbReference>
<dbReference type="GO" id="GO:0046872">
    <property type="term" value="F:metal ion binding"/>
    <property type="evidence" value="ECO:0007669"/>
    <property type="project" value="UniProtKB-KW"/>
</dbReference>
<keyword evidence="13" id="KW-0560">Oxidoreductase</keyword>
<comment type="catalytic activity">
    <reaction evidence="19">
        <text>2 nitric oxide + NADH + 2 O2 = 2 nitrate + NAD(+) + H(+)</text>
        <dbReference type="Rhea" id="RHEA:19469"/>
        <dbReference type="ChEBI" id="CHEBI:15378"/>
        <dbReference type="ChEBI" id="CHEBI:15379"/>
        <dbReference type="ChEBI" id="CHEBI:16480"/>
        <dbReference type="ChEBI" id="CHEBI:17632"/>
        <dbReference type="ChEBI" id="CHEBI:57540"/>
        <dbReference type="ChEBI" id="CHEBI:57945"/>
        <dbReference type="EC" id="1.14.12.17"/>
    </reaction>
</comment>
<evidence type="ECO:0000256" key="11">
    <source>
        <dbReference type="ARBA" id="ARBA00022827"/>
    </source>
</evidence>
<dbReference type="CDD" id="cd14779">
    <property type="entry name" value="FHP_Ae-globin-like"/>
    <property type="match status" value="1"/>
</dbReference>
<organism evidence="24 25">
    <name type="scientific">Taibaiella chishuiensis</name>
    <dbReference type="NCBI Taxonomy" id="1434707"/>
    <lineage>
        <taxon>Bacteria</taxon>
        <taxon>Pseudomonadati</taxon>
        <taxon>Bacteroidota</taxon>
        <taxon>Chitinophagia</taxon>
        <taxon>Chitinophagales</taxon>
        <taxon>Chitinophagaceae</taxon>
        <taxon>Taibaiella</taxon>
    </lineage>
</organism>
<evidence type="ECO:0000256" key="3">
    <source>
        <dbReference type="ARBA" id="ARBA00006401"/>
    </source>
</evidence>
<dbReference type="Pfam" id="PF00970">
    <property type="entry name" value="FAD_binding_6"/>
    <property type="match status" value="1"/>
</dbReference>
<dbReference type="Gene3D" id="2.40.30.10">
    <property type="entry name" value="Translation factors"/>
    <property type="match status" value="1"/>
</dbReference>
<evidence type="ECO:0000256" key="4">
    <source>
        <dbReference type="ARBA" id="ARBA00008414"/>
    </source>
</evidence>
<dbReference type="SUPFAM" id="SSF46458">
    <property type="entry name" value="Globin-like"/>
    <property type="match status" value="1"/>
</dbReference>
<comment type="cofactor">
    <cofactor evidence="1">
        <name>heme b</name>
        <dbReference type="ChEBI" id="CHEBI:60344"/>
    </cofactor>
</comment>
<keyword evidence="10" id="KW-0479">Metal-binding</keyword>
<dbReference type="GO" id="GO:0046210">
    <property type="term" value="P:nitric oxide catabolic process"/>
    <property type="evidence" value="ECO:0007669"/>
    <property type="project" value="TreeGrafter"/>
</dbReference>
<sequence>MTKEQKALIKATVPVLQEHGVLLTKHFYQRMFTHNPELKNMFNLGNQQNGKQQTALAMAVLAYAEQIDNPGVLMPVINTIGHKHTSLDIRPEHYHIVGKHLLASISEVLGPDATPELLAAWKVAYEQLAKIMSGHESTLYSDQVNKTGGWSGWRPFIVKDKVRESAEITSFFLYPADGGTVADFIPGQYISIRMFLPQLNLSQPRQYSISSMPNGTYYRISVKKETGSSHPSGIISNTLHDEVKIGDKIDVSAPAGTFMLDSDRSRPLYFVSGGVGLTPLMSMLETALKDNPGQQKTWIHGCKSSDAHAFKRCLAEWNNKYNELDCHIFYDEAAPVIAAMRQYQGWVDLGLISGIPNQKADYYLCGPAAFIKKHYDFLTEQGVPKEAIRFEEFGPASLEIH</sequence>
<evidence type="ECO:0000256" key="5">
    <source>
        <dbReference type="ARBA" id="ARBA00012229"/>
    </source>
</evidence>
<dbReference type="OrthoDB" id="9801223at2"/>
<feature type="domain" description="Globin" evidence="22">
    <location>
        <begin position="1"/>
        <end position="137"/>
    </location>
</feature>
<keyword evidence="12" id="KW-0521">NADP</keyword>
<evidence type="ECO:0000256" key="7">
    <source>
        <dbReference type="ARBA" id="ARBA00022617"/>
    </source>
</evidence>
<dbReference type="InterPro" id="IPR017927">
    <property type="entry name" value="FAD-bd_FR_type"/>
</dbReference>
<dbReference type="AlphaFoldDB" id="A0A2P8DDF0"/>
<dbReference type="PROSITE" id="PS01033">
    <property type="entry name" value="GLOBIN"/>
    <property type="match status" value="1"/>
</dbReference>
<comment type="similarity">
    <text evidence="4">Belongs to the globin family. Two-domain flavohemoproteins subfamily.</text>
</comment>
<dbReference type="Pfam" id="PF00042">
    <property type="entry name" value="Globin"/>
    <property type="match status" value="1"/>
</dbReference>
<dbReference type="EMBL" id="PYGD01000001">
    <property type="protein sequence ID" value="PSK95236.1"/>
    <property type="molecule type" value="Genomic_DNA"/>
</dbReference>
<comment type="cofactor">
    <cofactor evidence="2">
        <name>FAD</name>
        <dbReference type="ChEBI" id="CHEBI:57692"/>
    </cofactor>
</comment>
<dbReference type="InterPro" id="IPR009050">
    <property type="entry name" value="Globin-like_sf"/>
</dbReference>
<dbReference type="GO" id="GO:0005344">
    <property type="term" value="F:oxygen carrier activity"/>
    <property type="evidence" value="ECO:0007669"/>
    <property type="project" value="UniProtKB-KW"/>
</dbReference>